<feature type="domain" description="Multidrug resistance protein MdtA-like beta-barrel" evidence="8">
    <location>
        <begin position="213"/>
        <end position="297"/>
    </location>
</feature>
<comment type="subcellular location">
    <subcellularLocation>
        <location evidence="1">Cell membrane</location>
    </subcellularLocation>
</comment>
<comment type="caution">
    <text evidence="10">The sequence shown here is derived from an EMBL/GenBank/DDBJ whole genome shotgun (WGS) entry which is preliminary data.</text>
</comment>
<dbReference type="Gene3D" id="2.40.50.100">
    <property type="match status" value="1"/>
</dbReference>
<reference evidence="10" key="2">
    <citation type="journal article" date="2014" name="ISME J.">
        <title>Microbial stratification in low pH oxic and suboxic macroscopic growths along an acid mine drainage.</title>
        <authorList>
            <person name="Mendez-Garcia C."/>
            <person name="Mesa V."/>
            <person name="Sprenger R.R."/>
            <person name="Richter M."/>
            <person name="Diez M.S."/>
            <person name="Solano J."/>
            <person name="Bargiela R."/>
            <person name="Golyshina O.V."/>
            <person name="Manteca A."/>
            <person name="Ramos J.L."/>
            <person name="Gallego J.R."/>
            <person name="Llorente I."/>
            <person name="Martins Dos Santos V.A."/>
            <person name="Jensen O.N."/>
            <person name="Pelaez A.I."/>
            <person name="Sanchez J."/>
            <person name="Ferrer M."/>
        </authorList>
    </citation>
    <scope>NUCLEOTIDE SEQUENCE</scope>
</reference>
<evidence type="ECO:0000256" key="3">
    <source>
        <dbReference type="ARBA" id="ARBA00022475"/>
    </source>
</evidence>
<dbReference type="Gene3D" id="1.10.287.470">
    <property type="entry name" value="Helix hairpin bin"/>
    <property type="match status" value="1"/>
</dbReference>
<keyword evidence="2" id="KW-0813">Transport</keyword>
<dbReference type="Gene3D" id="2.40.30.170">
    <property type="match status" value="1"/>
</dbReference>
<protein>
    <submittedName>
        <fullName evidence="10">RND family efflux transporter MFP subunit</fullName>
    </submittedName>
</protein>
<dbReference type="EMBL" id="AUZY01002813">
    <property type="protein sequence ID" value="EQD71365.1"/>
    <property type="molecule type" value="Genomic_DNA"/>
</dbReference>
<dbReference type="InterPro" id="IPR058627">
    <property type="entry name" value="MdtA-like_C"/>
</dbReference>
<dbReference type="InterPro" id="IPR006143">
    <property type="entry name" value="RND_pump_MFP"/>
</dbReference>
<evidence type="ECO:0000313" key="10">
    <source>
        <dbReference type="EMBL" id="EQD71365.1"/>
    </source>
</evidence>
<dbReference type="Pfam" id="PF25944">
    <property type="entry name" value="Beta-barrel_RND"/>
    <property type="match status" value="1"/>
</dbReference>
<dbReference type="SUPFAM" id="SSF111369">
    <property type="entry name" value="HlyD-like secretion proteins"/>
    <property type="match status" value="1"/>
</dbReference>
<dbReference type="GO" id="GO:0015562">
    <property type="term" value="F:efflux transmembrane transporter activity"/>
    <property type="evidence" value="ECO:0007669"/>
    <property type="project" value="TreeGrafter"/>
</dbReference>
<feature type="domain" description="Multidrug resistance protein MdtA-like alpha-helical hairpin" evidence="6">
    <location>
        <begin position="107"/>
        <end position="176"/>
    </location>
</feature>
<dbReference type="Pfam" id="PF25917">
    <property type="entry name" value="BSH_RND"/>
    <property type="match status" value="1"/>
</dbReference>
<evidence type="ECO:0000259" key="7">
    <source>
        <dbReference type="Pfam" id="PF25917"/>
    </source>
</evidence>
<dbReference type="PANTHER" id="PTHR30469">
    <property type="entry name" value="MULTIDRUG RESISTANCE PROTEIN MDTA"/>
    <property type="match status" value="1"/>
</dbReference>
<dbReference type="InterPro" id="IPR058626">
    <property type="entry name" value="MdtA-like_b-barrel"/>
</dbReference>
<feature type="domain" description="Multidrug resistance protein MdtA-like C-terminal permuted SH3" evidence="9">
    <location>
        <begin position="303"/>
        <end position="367"/>
    </location>
</feature>
<dbReference type="GO" id="GO:1990281">
    <property type="term" value="C:efflux pump complex"/>
    <property type="evidence" value="ECO:0007669"/>
    <property type="project" value="TreeGrafter"/>
</dbReference>
<evidence type="ECO:0000259" key="6">
    <source>
        <dbReference type="Pfam" id="PF25876"/>
    </source>
</evidence>
<organism evidence="10">
    <name type="scientific">mine drainage metagenome</name>
    <dbReference type="NCBI Taxonomy" id="410659"/>
    <lineage>
        <taxon>unclassified sequences</taxon>
        <taxon>metagenomes</taxon>
        <taxon>ecological metagenomes</taxon>
    </lineage>
</organism>
<dbReference type="AlphaFoldDB" id="T1CQG8"/>
<dbReference type="Pfam" id="PF25967">
    <property type="entry name" value="RND-MFP_C"/>
    <property type="match status" value="1"/>
</dbReference>
<dbReference type="PANTHER" id="PTHR30469:SF36">
    <property type="entry name" value="BLL3903 PROTEIN"/>
    <property type="match status" value="1"/>
</dbReference>
<dbReference type="InterPro" id="IPR058625">
    <property type="entry name" value="MdtA-like_BSH"/>
</dbReference>
<proteinExistence type="predicted"/>
<reference evidence="10" key="1">
    <citation type="submission" date="2013-08" db="EMBL/GenBank/DDBJ databases">
        <authorList>
            <person name="Mendez C."/>
            <person name="Richter M."/>
            <person name="Ferrer M."/>
            <person name="Sanchez J."/>
        </authorList>
    </citation>
    <scope>NUCLEOTIDE SEQUENCE</scope>
</reference>
<sequence length="386" mass="41227">MKKRFRWLIGCGLIAVLALIVIVRLFASGSSGTQPRVTAVPVVVAKARATTIPVYLNALGTVVAYRTVTVQPMVTGPLEKVFFHEGQYVQKGQLLAEIDPQPFEAALQQAEAKLAEDRATRTSDALQAQQNAELVKKGFVSKEAYVAAWTAWLSAKALVKQDKASIRTSQINLAYTRILAPISGRTGILQVDPGNVVNPSLPNGIVTINMLQPIYVQFSLPQQDLPEINTALAAGPVPLIVTLKGKGASERTFDQGVLTVLDNQVNASTGTLTLRGRFPNPKLDLWPGSFVNVQVRVRTLSHVVVIPSMAVKEGPSGRFVYLVEGGPGAPGGLKVVVRPVTVTYESESIAVIGSGLAPGNTVVTEGSSRVRTDAPIKIVGQMKVRP</sequence>
<evidence type="ECO:0000256" key="1">
    <source>
        <dbReference type="ARBA" id="ARBA00004236"/>
    </source>
</evidence>
<keyword evidence="5" id="KW-0472">Membrane</keyword>
<dbReference type="InterPro" id="IPR058624">
    <property type="entry name" value="MdtA-like_HH"/>
</dbReference>
<evidence type="ECO:0000259" key="8">
    <source>
        <dbReference type="Pfam" id="PF25944"/>
    </source>
</evidence>
<accession>T1CQG8</accession>
<evidence type="ECO:0000256" key="4">
    <source>
        <dbReference type="ARBA" id="ARBA00022519"/>
    </source>
</evidence>
<keyword evidence="4" id="KW-0997">Cell inner membrane</keyword>
<dbReference type="Gene3D" id="2.40.420.20">
    <property type="match status" value="1"/>
</dbReference>
<dbReference type="NCBIfam" id="TIGR01730">
    <property type="entry name" value="RND_mfp"/>
    <property type="match status" value="1"/>
</dbReference>
<evidence type="ECO:0000256" key="2">
    <source>
        <dbReference type="ARBA" id="ARBA00022448"/>
    </source>
</evidence>
<evidence type="ECO:0000256" key="5">
    <source>
        <dbReference type="ARBA" id="ARBA00023136"/>
    </source>
</evidence>
<dbReference type="Pfam" id="PF25876">
    <property type="entry name" value="HH_MFP_RND"/>
    <property type="match status" value="1"/>
</dbReference>
<feature type="domain" description="Multidrug resistance protein MdtA-like barrel-sandwich hybrid" evidence="7">
    <location>
        <begin position="66"/>
        <end position="208"/>
    </location>
</feature>
<name>T1CQG8_9ZZZZ</name>
<evidence type="ECO:0000259" key="9">
    <source>
        <dbReference type="Pfam" id="PF25967"/>
    </source>
</evidence>
<gene>
    <name evidence="10" type="ORF">B1B_04500</name>
</gene>
<keyword evidence="3" id="KW-1003">Cell membrane</keyword>